<evidence type="ECO:0000313" key="1">
    <source>
        <dbReference type="EMBL" id="GAA4377393.1"/>
    </source>
</evidence>
<comment type="caution">
    <text evidence="1">The sequence shown here is derived from an EMBL/GenBank/DDBJ whole genome shotgun (WGS) entry which is preliminary data.</text>
</comment>
<sequence length="104" mass="11864">MQLLDFISLVAKARQPGLPSVAEQLNVDPDYTEVYMKGALALDAELVFLDSEETDLLIYEKEGQRYFSFFSLWQLLEAVDEMLSEKISPEAIAARLLEYRINDA</sequence>
<proteinExistence type="predicted"/>
<gene>
    <name evidence="1" type="ORF">GCM10023186_12380</name>
</gene>
<evidence type="ECO:0000313" key="2">
    <source>
        <dbReference type="Proteomes" id="UP001500454"/>
    </source>
</evidence>
<dbReference type="RefSeq" id="WP_345222332.1">
    <property type="nucleotide sequence ID" value="NZ_BAABHA010000002.1"/>
</dbReference>
<accession>A0ABP8IWL9</accession>
<dbReference type="EMBL" id="BAABHA010000002">
    <property type="protein sequence ID" value="GAA4377393.1"/>
    <property type="molecule type" value="Genomic_DNA"/>
</dbReference>
<name>A0ABP8IWL9_9BACT</name>
<dbReference type="Proteomes" id="UP001500454">
    <property type="component" value="Unassembled WGS sequence"/>
</dbReference>
<organism evidence="1 2">
    <name type="scientific">Hymenobacter koreensis</name>
    <dbReference type="NCBI Taxonomy" id="1084523"/>
    <lineage>
        <taxon>Bacteria</taxon>
        <taxon>Pseudomonadati</taxon>
        <taxon>Bacteroidota</taxon>
        <taxon>Cytophagia</taxon>
        <taxon>Cytophagales</taxon>
        <taxon>Hymenobacteraceae</taxon>
        <taxon>Hymenobacter</taxon>
    </lineage>
</organism>
<reference evidence="2" key="1">
    <citation type="journal article" date="2019" name="Int. J. Syst. Evol. Microbiol.">
        <title>The Global Catalogue of Microorganisms (GCM) 10K type strain sequencing project: providing services to taxonomists for standard genome sequencing and annotation.</title>
        <authorList>
            <consortium name="The Broad Institute Genomics Platform"/>
            <consortium name="The Broad Institute Genome Sequencing Center for Infectious Disease"/>
            <person name="Wu L."/>
            <person name="Ma J."/>
        </authorList>
    </citation>
    <scope>NUCLEOTIDE SEQUENCE [LARGE SCALE GENOMIC DNA]</scope>
    <source>
        <strain evidence="2">JCM 17924</strain>
    </source>
</reference>
<keyword evidence="2" id="KW-1185">Reference proteome</keyword>
<protein>
    <submittedName>
        <fullName evidence="1">Uncharacterized protein</fullName>
    </submittedName>
</protein>